<dbReference type="SMART" id="SM00670">
    <property type="entry name" value="PINc"/>
    <property type="match status" value="1"/>
</dbReference>
<organism evidence="2 3">
    <name type="scientific">Candidatus Roizmanbacteria bacterium CG_4_9_14_0_2_um_filter_39_13</name>
    <dbReference type="NCBI Taxonomy" id="1974839"/>
    <lineage>
        <taxon>Bacteria</taxon>
        <taxon>Candidatus Roizmaniibacteriota</taxon>
    </lineage>
</organism>
<comment type="caution">
    <text evidence="2">The sequence shown here is derived from an EMBL/GenBank/DDBJ whole genome shotgun (WGS) entry which is preliminary data.</text>
</comment>
<dbReference type="InterPro" id="IPR029060">
    <property type="entry name" value="PIN-like_dom_sf"/>
</dbReference>
<protein>
    <submittedName>
        <fullName evidence="2">Putative toxin-antitoxin system toxin component, PIN family</fullName>
    </submittedName>
</protein>
<name>A0A2M8F2D2_9BACT</name>
<accession>A0A2M8F2D2</accession>
<dbReference type="InterPro" id="IPR002850">
    <property type="entry name" value="PIN_toxin-like"/>
</dbReference>
<evidence type="ECO:0000259" key="1">
    <source>
        <dbReference type="SMART" id="SM00670"/>
    </source>
</evidence>
<dbReference type="InterPro" id="IPR002716">
    <property type="entry name" value="PIN_dom"/>
</dbReference>
<dbReference type="SUPFAM" id="SSF88723">
    <property type="entry name" value="PIN domain-like"/>
    <property type="match status" value="1"/>
</dbReference>
<dbReference type="NCBIfam" id="TIGR00305">
    <property type="entry name" value="putative toxin-antitoxin system toxin component, PIN family"/>
    <property type="match status" value="1"/>
</dbReference>
<gene>
    <name evidence="2" type="ORF">CO051_01490</name>
</gene>
<dbReference type="PANTHER" id="PTHR34610:SF3">
    <property type="entry name" value="SSL7007 PROTEIN"/>
    <property type="match status" value="1"/>
</dbReference>
<dbReference type="Pfam" id="PF13470">
    <property type="entry name" value="PIN_3"/>
    <property type="match status" value="1"/>
</dbReference>
<reference evidence="3" key="1">
    <citation type="submission" date="2017-09" db="EMBL/GenBank/DDBJ databases">
        <title>Depth-based differentiation of microbial function through sediment-hosted aquifers and enrichment of novel symbionts in the deep terrestrial subsurface.</title>
        <authorList>
            <person name="Probst A.J."/>
            <person name="Ladd B."/>
            <person name="Jarett J.K."/>
            <person name="Geller-Mcgrath D.E."/>
            <person name="Sieber C.M.K."/>
            <person name="Emerson J.B."/>
            <person name="Anantharaman K."/>
            <person name="Thomas B.C."/>
            <person name="Malmstrom R."/>
            <person name="Stieglmeier M."/>
            <person name="Klingl A."/>
            <person name="Woyke T."/>
            <person name="Ryan C.M."/>
            <person name="Banfield J.F."/>
        </authorList>
    </citation>
    <scope>NUCLEOTIDE SEQUENCE [LARGE SCALE GENOMIC DNA]</scope>
</reference>
<dbReference type="EMBL" id="PFSC01000041">
    <property type="protein sequence ID" value="PJC33420.1"/>
    <property type="molecule type" value="Genomic_DNA"/>
</dbReference>
<dbReference type="Proteomes" id="UP000231383">
    <property type="component" value="Unassembled WGS sequence"/>
</dbReference>
<dbReference type="PANTHER" id="PTHR34610">
    <property type="entry name" value="SSL7007 PROTEIN"/>
    <property type="match status" value="1"/>
</dbReference>
<sequence length="147" mass="17099">MNNPLLILDTSVIIAHLVSRRNSYTRDVITEASKGHIVFAVSYQTYEELRNTITLKNIKKLPEYNERRVGQFMVWYKYNAKLIFAKKTDFEKESRDPNDNMFLALALKSKANYIITLDKDLLELTSVGKTKIVTPREFMKVFKTSKA</sequence>
<proteinExistence type="predicted"/>
<evidence type="ECO:0000313" key="2">
    <source>
        <dbReference type="EMBL" id="PJC33420.1"/>
    </source>
</evidence>
<feature type="domain" description="PIN" evidence="1">
    <location>
        <begin position="4"/>
        <end position="123"/>
    </location>
</feature>
<dbReference type="AlphaFoldDB" id="A0A2M8F2D2"/>
<evidence type="ECO:0000313" key="3">
    <source>
        <dbReference type="Proteomes" id="UP000231383"/>
    </source>
</evidence>